<reference evidence="4" key="1">
    <citation type="journal article" date="2019" name="Int. J. Syst. Evol. Microbiol.">
        <title>The Global Catalogue of Microorganisms (GCM) 10K type strain sequencing project: providing services to taxonomists for standard genome sequencing and annotation.</title>
        <authorList>
            <consortium name="The Broad Institute Genomics Platform"/>
            <consortium name="The Broad Institute Genome Sequencing Center for Infectious Disease"/>
            <person name="Wu L."/>
            <person name="Ma J."/>
        </authorList>
    </citation>
    <scope>NUCLEOTIDE SEQUENCE [LARGE SCALE GENOMIC DNA]</scope>
    <source>
        <strain evidence="4">CGMCC 4.7192</strain>
    </source>
</reference>
<dbReference type="RefSeq" id="WP_380248516.1">
    <property type="nucleotide sequence ID" value="NZ_JBHUII010000001.1"/>
</dbReference>
<dbReference type="Gene3D" id="1.20.144.10">
    <property type="entry name" value="Phosphatidic acid phosphatase type 2/haloperoxidase"/>
    <property type="match status" value="1"/>
</dbReference>
<evidence type="ECO:0000259" key="2">
    <source>
        <dbReference type="SMART" id="SM00014"/>
    </source>
</evidence>
<feature type="transmembrane region" description="Helical" evidence="1">
    <location>
        <begin position="174"/>
        <end position="196"/>
    </location>
</feature>
<accession>A0ABW5BF05</accession>
<keyword evidence="1" id="KW-0812">Transmembrane</keyword>
<feature type="domain" description="Phosphatidic acid phosphatase type 2/haloperoxidase" evidence="2">
    <location>
        <begin position="43"/>
        <end position="151"/>
    </location>
</feature>
<dbReference type="Pfam" id="PF01569">
    <property type="entry name" value="PAP2"/>
    <property type="match status" value="1"/>
</dbReference>
<comment type="caution">
    <text evidence="3">The sequence shown here is derived from an EMBL/GenBank/DDBJ whole genome shotgun (WGS) entry which is preliminary data.</text>
</comment>
<organism evidence="3 4">
    <name type="scientific">Kiloniella antarctica</name>
    <dbReference type="NCBI Taxonomy" id="1550907"/>
    <lineage>
        <taxon>Bacteria</taxon>
        <taxon>Pseudomonadati</taxon>
        <taxon>Pseudomonadota</taxon>
        <taxon>Alphaproteobacteria</taxon>
        <taxon>Rhodospirillales</taxon>
        <taxon>Kiloniellaceae</taxon>
        <taxon>Kiloniella</taxon>
    </lineage>
</organism>
<dbReference type="SUPFAM" id="SSF48317">
    <property type="entry name" value="Acid phosphatase/Vanadium-dependent haloperoxidase"/>
    <property type="match status" value="1"/>
</dbReference>
<sequence>MSDFLTELLSPTVIAALSHLGEIQLFLVSTVCIYWVICPRLGTRLWFALCLSSSVQQTLKMAIFQPRPYWVEPGLVAIEKSTSYGMPSGHAQTPPIFYGLLAKSSRRYWAYGLAALIVVITGWTRIVGNVHTSAQVYTGWMIGIILLIAIISLEKPAMKWWQNSTTKFRILGSFFFSLFLMLIGLIAVQIAAGQPVLDEWLRNAGHPIKPVKADNIILVPALLFGWLLGLALLDGKHPPKTVNKLKLALRPLIGLPPILLLLDIAPGKGLDLVLILTFIVGVVAGLWCSYGAPLLFKIFKI</sequence>
<dbReference type="InterPro" id="IPR000326">
    <property type="entry name" value="PAP2/HPO"/>
</dbReference>
<keyword evidence="1" id="KW-0472">Membrane</keyword>
<dbReference type="SMART" id="SM00014">
    <property type="entry name" value="acidPPc"/>
    <property type="match status" value="1"/>
</dbReference>
<evidence type="ECO:0000313" key="4">
    <source>
        <dbReference type="Proteomes" id="UP001597294"/>
    </source>
</evidence>
<feature type="transmembrane region" description="Helical" evidence="1">
    <location>
        <begin position="247"/>
        <end position="266"/>
    </location>
</feature>
<dbReference type="InterPro" id="IPR036938">
    <property type="entry name" value="PAP2/HPO_sf"/>
</dbReference>
<keyword evidence="4" id="KW-1185">Reference proteome</keyword>
<name>A0ABW5BF05_9PROT</name>
<dbReference type="Proteomes" id="UP001597294">
    <property type="component" value="Unassembled WGS sequence"/>
</dbReference>
<dbReference type="PANTHER" id="PTHR14969">
    <property type="entry name" value="SPHINGOSINE-1-PHOSPHATE PHOSPHOHYDROLASE"/>
    <property type="match status" value="1"/>
</dbReference>
<feature type="transmembrane region" description="Helical" evidence="1">
    <location>
        <begin position="12"/>
        <end position="37"/>
    </location>
</feature>
<dbReference type="EMBL" id="JBHUII010000001">
    <property type="protein sequence ID" value="MFD2204687.1"/>
    <property type="molecule type" value="Genomic_DNA"/>
</dbReference>
<feature type="transmembrane region" description="Helical" evidence="1">
    <location>
        <begin position="134"/>
        <end position="153"/>
    </location>
</feature>
<evidence type="ECO:0000256" key="1">
    <source>
        <dbReference type="SAM" id="Phobius"/>
    </source>
</evidence>
<dbReference type="PANTHER" id="PTHR14969:SF13">
    <property type="entry name" value="AT30094P"/>
    <property type="match status" value="1"/>
</dbReference>
<evidence type="ECO:0000313" key="3">
    <source>
        <dbReference type="EMBL" id="MFD2204687.1"/>
    </source>
</evidence>
<protein>
    <submittedName>
        <fullName evidence="3">Phosphatase PAP2 family protein</fullName>
    </submittedName>
</protein>
<feature type="transmembrane region" description="Helical" evidence="1">
    <location>
        <begin position="272"/>
        <end position="296"/>
    </location>
</feature>
<keyword evidence="1" id="KW-1133">Transmembrane helix</keyword>
<proteinExistence type="predicted"/>
<feature type="transmembrane region" description="Helical" evidence="1">
    <location>
        <begin position="108"/>
        <end position="128"/>
    </location>
</feature>
<feature type="transmembrane region" description="Helical" evidence="1">
    <location>
        <begin position="216"/>
        <end position="235"/>
    </location>
</feature>
<gene>
    <name evidence="3" type="ORF">ACFSKO_03660</name>
</gene>